<reference evidence="1" key="2">
    <citation type="submission" date="2025-08" db="UniProtKB">
        <authorList>
            <consortium name="Ensembl"/>
        </authorList>
    </citation>
    <scope>IDENTIFICATION</scope>
</reference>
<dbReference type="InParanoid" id="A0A803SVV8"/>
<dbReference type="Proteomes" id="UP000001646">
    <property type="component" value="Unplaced"/>
</dbReference>
<accession>A0A803SVV8</accession>
<reference evidence="1" key="3">
    <citation type="submission" date="2025-09" db="UniProtKB">
        <authorList>
            <consortium name="Ensembl"/>
        </authorList>
    </citation>
    <scope>IDENTIFICATION</scope>
</reference>
<keyword evidence="2" id="KW-1185">Reference proteome</keyword>
<reference evidence="1" key="1">
    <citation type="submission" date="2009-12" db="EMBL/GenBank/DDBJ databases">
        <title>The Genome Sequence of Anolis carolinensis (Green Anole Lizard).</title>
        <authorList>
            <consortium name="The Genome Sequencing Platform"/>
            <person name="Di Palma F."/>
            <person name="Alfoldi J."/>
            <person name="Heiman D."/>
            <person name="Young S."/>
            <person name="Grabherr M."/>
            <person name="Johnson J."/>
            <person name="Lander E.S."/>
            <person name="Lindblad-Toh K."/>
        </authorList>
    </citation>
    <scope>NUCLEOTIDE SEQUENCE [LARGE SCALE GENOMIC DNA]</scope>
    <source>
        <strain evidence="1">JBL SC #1</strain>
    </source>
</reference>
<evidence type="ECO:0000313" key="1">
    <source>
        <dbReference type="Ensembl" id="ENSACAP00000027098.1"/>
    </source>
</evidence>
<dbReference type="AlphaFoldDB" id="A0A803SVV8"/>
<proteinExistence type="predicted"/>
<organism evidence="1 2">
    <name type="scientific">Anolis carolinensis</name>
    <name type="common">Green anole</name>
    <name type="synonym">American chameleon</name>
    <dbReference type="NCBI Taxonomy" id="28377"/>
    <lineage>
        <taxon>Eukaryota</taxon>
        <taxon>Metazoa</taxon>
        <taxon>Chordata</taxon>
        <taxon>Craniata</taxon>
        <taxon>Vertebrata</taxon>
        <taxon>Euteleostomi</taxon>
        <taxon>Lepidosauria</taxon>
        <taxon>Squamata</taxon>
        <taxon>Bifurcata</taxon>
        <taxon>Unidentata</taxon>
        <taxon>Episquamata</taxon>
        <taxon>Toxicofera</taxon>
        <taxon>Iguania</taxon>
        <taxon>Dactyloidae</taxon>
        <taxon>Anolis</taxon>
    </lineage>
</organism>
<dbReference type="Ensembl" id="ENSACAT00000052952.1">
    <property type="protein sequence ID" value="ENSACAP00000027098.1"/>
    <property type="gene ID" value="ENSACAG00000041093.1"/>
</dbReference>
<evidence type="ECO:0000313" key="2">
    <source>
        <dbReference type="Proteomes" id="UP000001646"/>
    </source>
</evidence>
<sequence length="81" mass="8739">MAGCIWPPGLSLGTPAVDEDEGGRNWHATIATREAFHVACMYGGKLRAPHALVIFSNSLFVQSLKHGSSKEITKDQCSQVI</sequence>
<name>A0A803SVV8_ANOCA</name>
<protein>
    <submittedName>
        <fullName evidence="1">Uncharacterized protein</fullName>
    </submittedName>
</protein>